<accession>A0AC60QB96</accession>
<name>A0AC60QB96_IXOPE</name>
<sequence length="341" mass="37628">NVKKTGRYENKIRDQINASTGDVQALPFIMSAPVVSNMPGREERQVFDNASFERLQNNVFSGEKSATKRTFPWYGSSTKVEPAQSSQGASEGCLQRLKRDAWLLPLVYCEFWISAAFSLFQPFFPVLASSKGLEAWKYGFVFSALKLSMFLGSLFGDKFMAATSPVTCYLLGQGGFFLFTIAFGCLYWAPGGNIFLGLSIALVSIGGCTNTLYLVSMFAVFTTRFRKNTGYIVAFLEFLWGSGNMVGSAIGGALIDVWAFPLPFFVLGTITILLFPVILNMSSKLNSVGGESASDECADLPHLNYNKFFRDPEFLAAMISLMLSWVMLGFNEPTLEPSLRD</sequence>
<dbReference type="EMBL" id="JABSTQ010009237">
    <property type="protein sequence ID" value="KAG0431309.1"/>
    <property type="molecule type" value="Genomic_DNA"/>
</dbReference>
<evidence type="ECO:0000313" key="2">
    <source>
        <dbReference type="Proteomes" id="UP000805193"/>
    </source>
</evidence>
<proteinExistence type="predicted"/>
<feature type="non-terminal residue" evidence="1">
    <location>
        <position position="1"/>
    </location>
</feature>
<organism evidence="1 2">
    <name type="scientific">Ixodes persulcatus</name>
    <name type="common">Taiga tick</name>
    <dbReference type="NCBI Taxonomy" id="34615"/>
    <lineage>
        <taxon>Eukaryota</taxon>
        <taxon>Metazoa</taxon>
        <taxon>Ecdysozoa</taxon>
        <taxon>Arthropoda</taxon>
        <taxon>Chelicerata</taxon>
        <taxon>Arachnida</taxon>
        <taxon>Acari</taxon>
        <taxon>Parasitiformes</taxon>
        <taxon>Ixodida</taxon>
        <taxon>Ixodoidea</taxon>
        <taxon>Ixodidae</taxon>
        <taxon>Ixodinae</taxon>
        <taxon>Ixodes</taxon>
    </lineage>
</organism>
<gene>
    <name evidence="1" type="ORF">HPB47_021906</name>
</gene>
<reference evidence="1 2" key="1">
    <citation type="journal article" date="2020" name="Cell">
        <title>Large-Scale Comparative Analyses of Tick Genomes Elucidate Their Genetic Diversity and Vector Capacities.</title>
        <authorList>
            <consortium name="Tick Genome and Microbiome Consortium (TIGMIC)"/>
            <person name="Jia N."/>
            <person name="Wang J."/>
            <person name="Shi W."/>
            <person name="Du L."/>
            <person name="Sun Y."/>
            <person name="Zhan W."/>
            <person name="Jiang J.F."/>
            <person name="Wang Q."/>
            <person name="Zhang B."/>
            <person name="Ji P."/>
            <person name="Bell-Sakyi L."/>
            <person name="Cui X.M."/>
            <person name="Yuan T.T."/>
            <person name="Jiang B.G."/>
            <person name="Yang W.F."/>
            <person name="Lam T.T."/>
            <person name="Chang Q.C."/>
            <person name="Ding S.J."/>
            <person name="Wang X.J."/>
            <person name="Zhu J.G."/>
            <person name="Ruan X.D."/>
            <person name="Zhao L."/>
            <person name="Wei J.T."/>
            <person name="Ye R.Z."/>
            <person name="Que T.C."/>
            <person name="Du C.H."/>
            <person name="Zhou Y.H."/>
            <person name="Cheng J.X."/>
            <person name="Dai P.F."/>
            <person name="Guo W.B."/>
            <person name="Han X.H."/>
            <person name="Huang E.J."/>
            <person name="Li L.F."/>
            <person name="Wei W."/>
            <person name="Gao Y.C."/>
            <person name="Liu J.Z."/>
            <person name="Shao H.Z."/>
            <person name="Wang X."/>
            <person name="Wang C.C."/>
            <person name="Yang T.C."/>
            <person name="Huo Q.B."/>
            <person name="Li W."/>
            <person name="Chen H.Y."/>
            <person name="Chen S.E."/>
            <person name="Zhou L.G."/>
            <person name="Ni X.B."/>
            <person name="Tian J.H."/>
            <person name="Sheng Y."/>
            <person name="Liu T."/>
            <person name="Pan Y.S."/>
            <person name="Xia L.Y."/>
            <person name="Li J."/>
            <person name="Zhao F."/>
            <person name="Cao W.C."/>
        </authorList>
    </citation>
    <scope>NUCLEOTIDE SEQUENCE [LARGE SCALE GENOMIC DNA]</scope>
    <source>
        <strain evidence="1">Iper-2018</strain>
    </source>
</reference>
<comment type="caution">
    <text evidence="1">The sequence shown here is derived from an EMBL/GenBank/DDBJ whole genome shotgun (WGS) entry which is preliminary data.</text>
</comment>
<feature type="non-terminal residue" evidence="1">
    <location>
        <position position="341"/>
    </location>
</feature>
<protein>
    <submittedName>
        <fullName evidence="1">Uncharacterized protein</fullName>
    </submittedName>
</protein>
<evidence type="ECO:0000313" key="1">
    <source>
        <dbReference type="EMBL" id="KAG0431309.1"/>
    </source>
</evidence>
<keyword evidence="2" id="KW-1185">Reference proteome</keyword>
<dbReference type="Proteomes" id="UP000805193">
    <property type="component" value="Unassembled WGS sequence"/>
</dbReference>